<comment type="caution">
    <text evidence="1">The sequence shown here is derived from an EMBL/GenBank/DDBJ whole genome shotgun (WGS) entry which is preliminary data.</text>
</comment>
<accession>A0ACC3AIE4</accession>
<dbReference type="Proteomes" id="UP001172386">
    <property type="component" value="Unassembled WGS sequence"/>
</dbReference>
<dbReference type="EMBL" id="JAPDRQ010000012">
    <property type="protein sequence ID" value="KAJ9662882.1"/>
    <property type="molecule type" value="Genomic_DNA"/>
</dbReference>
<reference evidence="1" key="1">
    <citation type="submission" date="2022-10" db="EMBL/GenBank/DDBJ databases">
        <title>Culturing micro-colonial fungi from biological soil crusts in the Mojave desert and describing Neophaeococcomyces mojavensis, and introducing the new genera and species Taxawa tesnikishii.</title>
        <authorList>
            <person name="Kurbessoian T."/>
            <person name="Stajich J.E."/>
        </authorList>
    </citation>
    <scope>NUCLEOTIDE SEQUENCE</scope>
    <source>
        <strain evidence="1">JES_112</strain>
    </source>
</reference>
<protein>
    <submittedName>
        <fullName evidence="1">Uncharacterized protein</fullName>
    </submittedName>
</protein>
<keyword evidence="2" id="KW-1185">Reference proteome</keyword>
<proteinExistence type="predicted"/>
<sequence length="829" mass="89190">MSPSFLSTVLLSSLSFLALSHATPAVNARSASSSTSVSAPVNTACAVASGASSSYLSAHPKATSVIIPYQTAFDCLSSVPNKQNYALDLVKGLRSYLAFQSDKEYLRSPPSGYLQAPFDVDGFLDGVEQRVGAGQYQNELQFQSDLQYMFDATHDGHTYWQGDIFGAFTFLLDGFLGLASVSLNGTDVPKVYFASDLVYFDDGDAKPVKGYTPSPVTLIDGVNTVNMLLLDSWYITSQDPDAAYNSLFFTLGQSISSLGGLYINNVGLVPYNDSVQFTFANGTVKNINYVASVLQNLEGVVDEETAYEKFCYWADAEETNTATATSSAKSTSAPVSSSSAMSTEATSTPTATSSPTIPLFPYPVLKDSENTVAGYYLNDTGYTDVAVLQITGFEPSGGEVTTAWMDQFVDVITNFLASATWNKKKYLIIDLQGNGGGVIDLGTAAAARVFPKIAPNTKSNMVRQDAMDLIIYSSTADVASDKNVTDADEFAEGDSPFDIQYNLTPDLKHFPNVPAFLSGQKVNQTVFTQFFQTNYTDPIASQQSGFNIYSQEIANTATPFPATNIILLTDGYCASTCTVFMEHMKNQGNVQSIVIGGRPQTGPMQAVGGIKGSQVFDGNVMYSLIQQFDEPDNYEVVPKDVQTRVNSSSIWNSFDYYPLLRTVGAARAQDLSGGLSSFGVNGRNHFRIGDTTNTPLQYVYEAADCRIWYTPQILYDPIHLWKRVADIAFHNRTGSGPFTSPYCVADSTGQPTSISGGWKQGTLGPQTPPASAKSAVSAVDALGALGHTITGLGSANQILTEALNDLNNACQDYNGEKWLMSLICGWASS</sequence>
<evidence type="ECO:0000313" key="2">
    <source>
        <dbReference type="Proteomes" id="UP001172386"/>
    </source>
</evidence>
<organism evidence="1 2">
    <name type="scientific">Neophaeococcomyces mojaviensis</name>
    <dbReference type="NCBI Taxonomy" id="3383035"/>
    <lineage>
        <taxon>Eukaryota</taxon>
        <taxon>Fungi</taxon>
        <taxon>Dikarya</taxon>
        <taxon>Ascomycota</taxon>
        <taxon>Pezizomycotina</taxon>
        <taxon>Eurotiomycetes</taxon>
        <taxon>Chaetothyriomycetidae</taxon>
        <taxon>Chaetothyriales</taxon>
        <taxon>Chaetothyriales incertae sedis</taxon>
        <taxon>Neophaeococcomyces</taxon>
    </lineage>
</organism>
<evidence type="ECO:0000313" key="1">
    <source>
        <dbReference type="EMBL" id="KAJ9662882.1"/>
    </source>
</evidence>
<name>A0ACC3AIE4_9EURO</name>
<gene>
    <name evidence="1" type="ORF">H2198_001110</name>
</gene>